<sequence>MKMSDDPPLFVLDGGLGTTLEDLFGQRFSSSTTPLWSSHLLVSDPHTLLACQSAFAQAGADILSTATYQVSLVGFAATRTESWPHGVPAAHVGPFLEAAVRIAEQAAAAGPGRRVALSLGPYGATLVPSQEYSGDYGATTPGELEAWHAERLGLFLAGVSGLARRVSYVACETIPRVDEIVSVRKAWEKTYERLGSGEGIPLWISCLFPGLGDGAVATLPDGTSAEKAVETMLDPGLSSVVPWGIGINCTKLHKLGALVERYEAAVRRLVEGGVVESWPALVLYPDGTNGEVYNTTTQRWELPAGGQRPEAPWESQLADIVRATRQRGGWKAILVGGCCKTTPDHIARLRRALGGEVRNGEWPSCCPATN</sequence>
<comment type="cofactor">
    <cofactor evidence="3">
        <name>Zn(2+)</name>
        <dbReference type="ChEBI" id="CHEBI:29105"/>
    </cofactor>
</comment>
<dbReference type="Pfam" id="PF02574">
    <property type="entry name" value="S-methyl_trans"/>
    <property type="match status" value="1"/>
</dbReference>
<dbReference type="Proteomes" id="UP001586593">
    <property type="component" value="Unassembled WGS sequence"/>
</dbReference>
<organism evidence="5 6">
    <name type="scientific">Phialemonium thermophilum</name>
    <dbReference type="NCBI Taxonomy" id="223376"/>
    <lineage>
        <taxon>Eukaryota</taxon>
        <taxon>Fungi</taxon>
        <taxon>Dikarya</taxon>
        <taxon>Ascomycota</taxon>
        <taxon>Pezizomycotina</taxon>
        <taxon>Sordariomycetes</taxon>
        <taxon>Sordariomycetidae</taxon>
        <taxon>Cephalothecales</taxon>
        <taxon>Cephalothecaceae</taxon>
        <taxon>Phialemonium</taxon>
    </lineage>
</organism>
<comment type="caution">
    <text evidence="5">The sequence shown here is derived from an EMBL/GenBank/DDBJ whole genome shotgun (WGS) entry which is preliminary data.</text>
</comment>
<dbReference type="PROSITE" id="PS50970">
    <property type="entry name" value="HCY"/>
    <property type="match status" value="1"/>
</dbReference>
<dbReference type="Gene3D" id="3.20.20.330">
    <property type="entry name" value="Homocysteine-binding-like domain"/>
    <property type="match status" value="1"/>
</dbReference>
<evidence type="ECO:0000259" key="4">
    <source>
        <dbReference type="PROSITE" id="PS50970"/>
    </source>
</evidence>
<evidence type="ECO:0000256" key="2">
    <source>
        <dbReference type="ARBA" id="ARBA00022679"/>
    </source>
</evidence>
<reference evidence="5 6" key="1">
    <citation type="journal article" date="2024" name="Commun. Biol.">
        <title>Comparative genomic analysis of thermophilic fungi reveals convergent evolutionary adaptations and gene losses.</title>
        <authorList>
            <person name="Steindorff A.S."/>
            <person name="Aguilar-Pontes M.V."/>
            <person name="Robinson A.J."/>
            <person name="Andreopoulos B."/>
            <person name="LaButti K."/>
            <person name="Kuo A."/>
            <person name="Mondo S."/>
            <person name="Riley R."/>
            <person name="Otillar R."/>
            <person name="Haridas S."/>
            <person name="Lipzen A."/>
            <person name="Grimwood J."/>
            <person name="Schmutz J."/>
            <person name="Clum A."/>
            <person name="Reid I.D."/>
            <person name="Moisan M.C."/>
            <person name="Butler G."/>
            <person name="Nguyen T.T.M."/>
            <person name="Dewar K."/>
            <person name="Conant G."/>
            <person name="Drula E."/>
            <person name="Henrissat B."/>
            <person name="Hansel C."/>
            <person name="Singer S."/>
            <person name="Hutchinson M.I."/>
            <person name="de Vries R.P."/>
            <person name="Natvig D.O."/>
            <person name="Powell A.J."/>
            <person name="Tsang A."/>
            <person name="Grigoriev I.V."/>
        </authorList>
    </citation>
    <scope>NUCLEOTIDE SEQUENCE [LARGE SCALE GENOMIC DNA]</scope>
    <source>
        <strain evidence="5 6">ATCC 24622</strain>
    </source>
</reference>
<keyword evidence="3" id="KW-0862">Zinc</keyword>
<dbReference type="EMBL" id="JAZHXJ010001186">
    <property type="protein sequence ID" value="KAL1845233.1"/>
    <property type="molecule type" value="Genomic_DNA"/>
</dbReference>
<protein>
    <recommendedName>
        <fullName evidence="4">Hcy-binding domain-containing protein</fullName>
    </recommendedName>
</protein>
<evidence type="ECO:0000256" key="3">
    <source>
        <dbReference type="PROSITE-ProRule" id="PRU00333"/>
    </source>
</evidence>
<feature type="domain" description="Hcy-binding" evidence="4">
    <location>
        <begin position="1"/>
        <end position="353"/>
    </location>
</feature>
<dbReference type="PANTHER" id="PTHR11103:SF10">
    <property type="entry name" value="HOMOCYSTEINE S-METHYLTRANSFERASE 1-RELATED"/>
    <property type="match status" value="1"/>
</dbReference>
<accession>A0ABR3VU79</accession>
<keyword evidence="1 3" id="KW-0489">Methyltransferase</keyword>
<name>A0ABR3VU79_9PEZI</name>
<dbReference type="InterPro" id="IPR036589">
    <property type="entry name" value="HCY_dom_sf"/>
</dbReference>
<dbReference type="PANTHER" id="PTHR11103">
    <property type="entry name" value="SLR1189 PROTEIN"/>
    <property type="match status" value="1"/>
</dbReference>
<dbReference type="SUPFAM" id="SSF82282">
    <property type="entry name" value="Homocysteine S-methyltransferase"/>
    <property type="match status" value="1"/>
</dbReference>
<evidence type="ECO:0000256" key="1">
    <source>
        <dbReference type="ARBA" id="ARBA00022603"/>
    </source>
</evidence>
<feature type="binding site" evidence="3">
    <location>
        <position position="338"/>
    </location>
    <ligand>
        <name>Zn(2+)</name>
        <dbReference type="ChEBI" id="CHEBI:29105"/>
    </ligand>
</feature>
<feature type="binding site" evidence="3">
    <location>
        <position position="339"/>
    </location>
    <ligand>
        <name>Zn(2+)</name>
        <dbReference type="ChEBI" id="CHEBI:29105"/>
    </ligand>
</feature>
<evidence type="ECO:0000313" key="5">
    <source>
        <dbReference type="EMBL" id="KAL1845233.1"/>
    </source>
</evidence>
<gene>
    <name evidence="5" type="ORF">VTK73DRAFT_829</name>
</gene>
<dbReference type="InterPro" id="IPR003726">
    <property type="entry name" value="HCY_dom"/>
</dbReference>
<keyword evidence="6" id="KW-1185">Reference proteome</keyword>
<evidence type="ECO:0000313" key="6">
    <source>
        <dbReference type="Proteomes" id="UP001586593"/>
    </source>
</evidence>
<proteinExistence type="predicted"/>
<feature type="binding site" evidence="3">
    <location>
        <position position="249"/>
    </location>
    <ligand>
        <name>Zn(2+)</name>
        <dbReference type="ChEBI" id="CHEBI:29105"/>
    </ligand>
</feature>
<keyword evidence="3" id="KW-0479">Metal-binding</keyword>
<keyword evidence="2 3" id="KW-0808">Transferase</keyword>